<comment type="caution">
    <text evidence="3">The sequence shown here is derived from an EMBL/GenBank/DDBJ whole genome shotgun (WGS) entry which is preliminary data.</text>
</comment>
<dbReference type="Pfam" id="PF23636">
    <property type="entry name" value="DUF7144"/>
    <property type="match status" value="1"/>
</dbReference>
<evidence type="ECO:0000259" key="2">
    <source>
        <dbReference type="Pfam" id="PF23636"/>
    </source>
</evidence>
<dbReference type="Proteomes" id="UP000234662">
    <property type="component" value="Unassembled WGS sequence"/>
</dbReference>
<dbReference type="STRING" id="2055.BCM27_09350"/>
<feature type="domain" description="DUF7144" evidence="2">
    <location>
        <begin position="25"/>
        <end position="136"/>
    </location>
</feature>
<feature type="transmembrane region" description="Helical" evidence="1">
    <location>
        <begin position="116"/>
        <end position="135"/>
    </location>
</feature>
<sequence>MTHTAPTNENHGPSVKQGIAAGTSVGAAIILTVLGVIQLAQGIAAVAEDEVFVRGLEYVYKLDFTTWGWIHIALGVVMVIVGIALMNGATWARFTAIVIAGLSIIANFLWLPYYPWWSILIIALDIVVIWAVSTWHPKAEYR</sequence>
<keyword evidence="1" id="KW-0472">Membrane</keyword>
<evidence type="ECO:0000256" key="1">
    <source>
        <dbReference type="SAM" id="Phobius"/>
    </source>
</evidence>
<accession>A0A2I1RCM5</accession>
<proteinExistence type="predicted"/>
<dbReference type="AlphaFoldDB" id="A0A2I1RCM5"/>
<keyword evidence="1" id="KW-1133">Transmembrane helix</keyword>
<protein>
    <recommendedName>
        <fullName evidence="2">DUF7144 domain-containing protein</fullName>
    </recommendedName>
</protein>
<organism evidence="3 4">
    <name type="scientific">Gordonia terrae</name>
    <dbReference type="NCBI Taxonomy" id="2055"/>
    <lineage>
        <taxon>Bacteria</taxon>
        <taxon>Bacillati</taxon>
        <taxon>Actinomycetota</taxon>
        <taxon>Actinomycetes</taxon>
        <taxon>Mycobacteriales</taxon>
        <taxon>Gordoniaceae</taxon>
        <taxon>Gordonia</taxon>
    </lineage>
</organism>
<evidence type="ECO:0000313" key="4">
    <source>
        <dbReference type="Proteomes" id="UP000234662"/>
    </source>
</evidence>
<reference evidence="3 4" key="1">
    <citation type="submission" date="2017-12" db="EMBL/GenBank/DDBJ databases">
        <title>Phylogenetic diversity of female urinary microbiome.</title>
        <authorList>
            <person name="Thomas-White K."/>
            <person name="Wolfe A.J."/>
        </authorList>
    </citation>
    <scope>NUCLEOTIDE SEQUENCE [LARGE SCALE GENOMIC DNA]</scope>
    <source>
        <strain evidence="3 4">UMB0777</strain>
    </source>
</reference>
<name>A0A2I1RCM5_9ACTN</name>
<evidence type="ECO:0000313" key="3">
    <source>
        <dbReference type="EMBL" id="PKZ66816.1"/>
    </source>
</evidence>
<dbReference type="InterPro" id="IPR055568">
    <property type="entry name" value="DUF7144"/>
</dbReference>
<feature type="transmembrane region" description="Helical" evidence="1">
    <location>
        <begin position="92"/>
        <end position="110"/>
    </location>
</feature>
<keyword evidence="1" id="KW-0812">Transmembrane</keyword>
<feature type="transmembrane region" description="Helical" evidence="1">
    <location>
        <begin position="67"/>
        <end position="85"/>
    </location>
</feature>
<dbReference type="RefSeq" id="WP_101819065.1">
    <property type="nucleotide sequence ID" value="NZ_PKJC01000002.1"/>
</dbReference>
<dbReference type="EMBL" id="PKJC01000002">
    <property type="protein sequence ID" value="PKZ66816.1"/>
    <property type="molecule type" value="Genomic_DNA"/>
</dbReference>
<feature type="transmembrane region" description="Helical" evidence="1">
    <location>
        <begin position="25"/>
        <end position="47"/>
    </location>
</feature>
<gene>
    <name evidence="3" type="ORF">CYJ73_03490</name>
</gene>